<proteinExistence type="predicted"/>
<evidence type="ECO:0000313" key="2">
    <source>
        <dbReference type="Proteomes" id="UP001273768"/>
    </source>
</evidence>
<sequence length="50" mass="5830">MFDYTSPGFSLVLRNDPYTRERLDSLGLNERQIAAVNHLKRRGSISNQEY</sequence>
<dbReference type="EMBL" id="JABFFQ010000011">
    <property type="protein sequence ID" value="MDV4343841.1"/>
    <property type="molecule type" value="Genomic_DNA"/>
</dbReference>
<evidence type="ECO:0000313" key="1">
    <source>
        <dbReference type="EMBL" id="MDV4343841.1"/>
    </source>
</evidence>
<gene>
    <name evidence="1" type="ORF">HL657_11810</name>
</gene>
<accession>A0ABU3Z4T6</accession>
<protein>
    <submittedName>
        <fullName evidence="1">Uncharacterized protein</fullName>
    </submittedName>
</protein>
<dbReference type="RefSeq" id="WP_317297019.1">
    <property type="nucleotide sequence ID" value="NZ_JABFFQ010000011.1"/>
</dbReference>
<dbReference type="Proteomes" id="UP001273768">
    <property type="component" value="Unassembled WGS sequence"/>
</dbReference>
<keyword evidence="2" id="KW-1185">Reference proteome</keyword>
<reference evidence="1 2" key="1">
    <citation type="submission" date="2020-05" db="EMBL/GenBank/DDBJ databases">
        <title>Isolation and characterization of methanoarchaea from a cold seep at offshore SW Taiwan.</title>
        <authorList>
            <person name="Chen Y.-W."/>
            <person name="Chen S.-C."/>
            <person name="Lai M.-C."/>
        </authorList>
    </citation>
    <scope>NUCLEOTIDE SEQUENCE [LARGE SCALE GENOMIC DNA]</scope>
    <source>
        <strain evidence="1 2">YWC-01</strain>
    </source>
</reference>
<comment type="caution">
    <text evidence="1">The sequence shown here is derived from an EMBL/GenBank/DDBJ whole genome shotgun (WGS) entry which is preliminary data.</text>
</comment>
<organism evidence="1 2">
    <name type="scientific">Methanoculleus nereidis</name>
    <dbReference type="NCBI Taxonomy" id="2735141"/>
    <lineage>
        <taxon>Archaea</taxon>
        <taxon>Methanobacteriati</taxon>
        <taxon>Methanobacteriota</taxon>
        <taxon>Stenosarchaea group</taxon>
        <taxon>Methanomicrobia</taxon>
        <taxon>Methanomicrobiales</taxon>
        <taxon>Methanomicrobiaceae</taxon>
        <taxon>Methanoculleus</taxon>
    </lineage>
</organism>
<name>A0ABU3Z4T6_9EURY</name>